<dbReference type="InterPro" id="IPR002421">
    <property type="entry name" value="5-3_exonuclease"/>
</dbReference>
<evidence type="ECO:0000256" key="4">
    <source>
        <dbReference type="SAM" id="Phobius"/>
    </source>
</evidence>
<evidence type="ECO:0000256" key="1">
    <source>
        <dbReference type="ARBA" id="ARBA00022722"/>
    </source>
</evidence>
<feature type="transmembrane region" description="Helical" evidence="4">
    <location>
        <begin position="262"/>
        <end position="281"/>
    </location>
</feature>
<dbReference type="InterPro" id="IPR036279">
    <property type="entry name" value="5-3_exonuclease_C_sf"/>
</dbReference>
<evidence type="ECO:0000256" key="2">
    <source>
        <dbReference type="ARBA" id="ARBA00022801"/>
    </source>
</evidence>
<evidence type="ECO:0000256" key="3">
    <source>
        <dbReference type="ARBA" id="ARBA00023125"/>
    </source>
</evidence>
<evidence type="ECO:0000259" key="5">
    <source>
        <dbReference type="SMART" id="SM00475"/>
    </source>
</evidence>
<dbReference type="Pfam" id="PF01367">
    <property type="entry name" value="5_3_exonuc"/>
    <property type="match status" value="1"/>
</dbReference>
<dbReference type="GO" id="GO:0017108">
    <property type="term" value="F:5'-flap endonuclease activity"/>
    <property type="evidence" value="ECO:0007669"/>
    <property type="project" value="InterPro"/>
</dbReference>
<dbReference type="InterPro" id="IPR038969">
    <property type="entry name" value="FEN"/>
</dbReference>
<organism evidence="6 7">
    <name type="scientific">Cuscuta europaea</name>
    <name type="common">European dodder</name>
    <dbReference type="NCBI Taxonomy" id="41803"/>
    <lineage>
        <taxon>Eukaryota</taxon>
        <taxon>Viridiplantae</taxon>
        <taxon>Streptophyta</taxon>
        <taxon>Embryophyta</taxon>
        <taxon>Tracheophyta</taxon>
        <taxon>Spermatophyta</taxon>
        <taxon>Magnoliopsida</taxon>
        <taxon>eudicotyledons</taxon>
        <taxon>Gunneridae</taxon>
        <taxon>Pentapetalae</taxon>
        <taxon>asterids</taxon>
        <taxon>lamiids</taxon>
        <taxon>Solanales</taxon>
        <taxon>Convolvulaceae</taxon>
        <taxon>Cuscuteae</taxon>
        <taxon>Cuscuta</taxon>
        <taxon>Cuscuta subgen. Cuscuta</taxon>
    </lineage>
</organism>
<dbReference type="InterPro" id="IPR020045">
    <property type="entry name" value="DNA_polI_H3TH"/>
</dbReference>
<dbReference type="FunFam" id="1.10.150.20:FF:000003">
    <property type="entry name" value="DNA polymerase I"/>
    <property type="match status" value="1"/>
</dbReference>
<dbReference type="SUPFAM" id="SSF47807">
    <property type="entry name" value="5' to 3' exonuclease, C-terminal subdomain"/>
    <property type="match status" value="1"/>
</dbReference>
<evidence type="ECO:0000313" key="7">
    <source>
        <dbReference type="Proteomes" id="UP001152484"/>
    </source>
</evidence>
<evidence type="ECO:0000313" key="6">
    <source>
        <dbReference type="EMBL" id="CAH9101443.1"/>
    </source>
</evidence>
<accession>A0A9P1EG01</accession>
<keyword evidence="4" id="KW-0812">Transmembrane</keyword>
<dbReference type="CDD" id="cd09859">
    <property type="entry name" value="PIN_53EXO"/>
    <property type="match status" value="1"/>
</dbReference>
<dbReference type="PANTHER" id="PTHR42646:SF2">
    <property type="entry name" value="5'-3' EXONUCLEASE FAMILY PROTEIN"/>
    <property type="match status" value="1"/>
</dbReference>
<dbReference type="Gene3D" id="3.40.50.1010">
    <property type="entry name" value="5'-nuclease"/>
    <property type="match status" value="1"/>
</dbReference>
<dbReference type="InterPro" id="IPR029060">
    <property type="entry name" value="PIN-like_dom_sf"/>
</dbReference>
<comment type="caution">
    <text evidence="6">The sequence shown here is derived from an EMBL/GenBank/DDBJ whole genome shotgun (WGS) entry which is preliminary data.</text>
</comment>
<proteinExistence type="predicted"/>
<protein>
    <recommendedName>
        <fullName evidence="5">5'-3' exonuclease domain-containing protein</fullName>
    </recommendedName>
</protein>
<dbReference type="GO" id="GO:0008409">
    <property type="term" value="F:5'-3' exonuclease activity"/>
    <property type="evidence" value="ECO:0007669"/>
    <property type="project" value="InterPro"/>
</dbReference>
<keyword evidence="4" id="KW-1133">Transmembrane helix</keyword>
<keyword evidence="2" id="KW-0378">Hydrolase</keyword>
<dbReference type="CDD" id="cd09898">
    <property type="entry name" value="H3TH_53EXO"/>
    <property type="match status" value="1"/>
</dbReference>
<dbReference type="GO" id="GO:0033567">
    <property type="term" value="P:DNA replication, Okazaki fragment processing"/>
    <property type="evidence" value="ECO:0007669"/>
    <property type="project" value="InterPro"/>
</dbReference>
<dbReference type="Gene3D" id="1.10.150.20">
    <property type="entry name" value="5' to 3' exonuclease, C-terminal subdomain"/>
    <property type="match status" value="1"/>
</dbReference>
<dbReference type="SMART" id="SM00475">
    <property type="entry name" value="53EXOc"/>
    <property type="match status" value="1"/>
</dbReference>
<dbReference type="SMART" id="SM00279">
    <property type="entry name" value="HhH2"/>
    <property type="match status" value="1"/>
</dbReference>
<dbReference type="AlphaFoldDB" id="A0A9P1EG01"/>
<dbReference type="OrthoDB" id="275278at2759"/>
<keyword evidence="4" id="KW-0472">Membrane</keyword>
<dbReference type="GO" id="GO:0003677">
    <property type="term" value="F:DNA binding"/>
    <property type="evidence" value="ECO:0007669"/>
    <property type="project" value="UniProtKB-KW"/>
</dbReference>
<dbReference type="InterPro" id="IPR020046">
    <property type="entry name" value="5-3_exonucl_a-hlix_arch_N"/>
</dbReference>
<dbReference type="InterPro" id="IPR008918">
    <property type="entry name" value="HhH2"/>
</dbReference>
<sequence>MLIDGTSVIYRAYYRLLAKLHHGHLPNADGNGDWVLTIFTALSLIIDVLEFVPSHVVVVFDHYGLPFGHTSPTPNQNLIAKGLNFRHNIYPAYKSNRPPTPDTIVQGLQFLKASIKAMSIKVIEVPGVEADDVIGTLAVRSVDAGYKFLYLEFWMSHRFATFSWMVSFGIEDFGKKYGGLQPSQFVDVISLVGDKSDNIPGVHGIGDVHGTQLIMKFGTLENLLDCVEQVEEDKIREALISDADQARLSKNLNLGCPCRQCYAVTFHIIWFLLLQMICYLGNQMTMGKNLQAY</sequence>
<feature type="domain" description="5'-3' exonuclease" evidence="5">
    <location>
        <begin position="1"/>
        <end position="269"/>
    </location>
</feature>
<keyword evidence="3" id="KW-0238">DNA-binding</keyword>
<dbReference type="Proteomes" id="UP001152484">
    <property type="component" value="Unassembled WGS sequence"/>
</dbReference>
<dbReference type="EMBL" id="CAMAPE010000038">
    <property type="protein sequence ID" value="CAH9101443.1"/>
    <property type="molecule type" value="Genomic_DNA"/>
</dbReference>
<reference evidence="6" key="1">
    <citation type="submission" date="2022-07" db="EMBL/GenBank/DDBJ databases">
        <authorList>
            <person name="Macas J."/>
            <person name="Novak P."/>
            <person name="Neumann P."/>
        </authorList>
    </citation>
    <scope>NUCLEOTIDE SEQUENCE</scope>
</reference>
<keyword evidence="7" id="KW-1185">Reference proteome</keyword>
<dbReference type="Pfam" id="PF02739">
    <property type="entry name" value="5_3_exonuc_N"/>
    <property type="match status" value="1"/>
</dbReference>
<name>A0A9P1EG01_CUSEU</name>
<gene>
    <name evidence="6" type="ORF">CEURO_LOCUS15384</name>
</gene>
<keyword evidence="1" id="KW-0540">Nuclease</keyword>
<dbReference type="PANTHER" id="PTHR42646">
    <property type="entry name" value="FLAP ENDONUCLEASE XNI"/>
    <property type="match status" value="1"/>
</dbReference>
<dbReference type="SUPFAM" id="SSF88723">
    <property type="entry name" value="PIN domain-like"/>
    <property type="match status" value="1"/>
</dbReference>